<dbReference type="Proteomes" id="UP000635665">
    <property type="component" value="Unassembled WGS sequence"/>
</dbReference>
<dbReference type="PANTHER" id="PTHR32060:SF22">
    <property type="entry name" value="CARBOXYL-TERMINAL-PROCESSING PEPTIDASE 3, CHLOROPLASTIC"/>
    <property type="match status" value="1"/>
</dbReference>
<comment type="caution">
    <text evidence="2">The sequence shown here is derived from an EMBL/GenBank/DDBJ whole genome shotgun (WGS) entry which is preliminary data.</text>
</comment>
<dbReference type="SUPFAM" id="SSF52096">
    <property type="entry name" value="ClpP/crotonase"/>
    <property type="match status" value="1"/>
</dbReference>
<proteinExistence type="predicted"/>
<name>A0ABS0TK94_9FLAO</name>
<dbReference type="Gene3D" id="3.90.226.10">
    <property type="entry name" value="2-enoyl-CoA Hydratase, Chain A, domain 1"/>
    <property type="match status" value="1"/>
</dbReference>
<dbReference type="PROSITE" id="PS51257">
    <property type="entry name" value="PROKAR_LIPOPROTEIN"/>
    <property type="match status" value="1"/>
</dbReference>
<protein>
    <recommendedName>
        <fullName evidence="1">Tail specific protease domain-containing protein</fullName>
    </recommendedName>
</protein>
<reference evidence="2 3" key="1">
    <citation type="submission" date="2020-12" db="EMBL/GenBank/DDBJ databases">
        <title>Salegentibacter orientalis sp. nov., isolated from costal sediment.</title>
        <authorList>
            <person name="Lian F.-B."/>
        </authorList>
    </citation>
    <scope>NUCLEOTIDE SEQUENCE [LARGE SCALE GENOMIC DNA]</scope>
    <source>
        <strain evidence="2 3">F60176</strain>
    </source>
</reference>
<dbReference type="Gene3D" id="3.30.750.44">
    <property type="match status" value="1"/>
</dbReference>
<evidence type="ECO:0000259" key="1">
    <source>
        <dbReference type="Pfam" id="PF03572"/>
    </source>
</evidence>
<dbReference type="InterPro" id="IPR005151">
    <property type="entry name" value="Tail-specific_protease"/>
</dbReference>
<dbReference type="PANTHER" id="PTHR32060">
    <property type="entry name" value="TAIL-SPECIFIC PROTEASE"/>
    <property type="match status" value="1"/>
</dbReference>
<dbReference type="Pfam" id="PF03572">
    <property type="entry name" value="Peptidase_S41"/>
    <property type="match status" value="1"/>
</dbReference>
<dbReference type="RefSeq" id="WP_198639546.1">
    <property type="nucleotide sequence ID" value="NZ_JAEHNY010000022.1"/>
</dbReference>
<sequence>MKNTLRLLIVAMLIIGCKGKASNEKESREVQAQQQENLNYLKTFAKAYGYIKYFHPSDEASKIDWNSFAAYGVSEILKCNNSNEVVTTLNEIFKPIAPSVVFSNTNKNYDISVITPDNINDYKPTYWQHKGVSKGMNHQTGIYRSVRVNRYNKIDESSDFGNLLFSVDAEKYRGKEIKYTAWVKLKNASRGTGHLWLRVDKSDKTMGFFENMDANPIKSNAWKKYEIVGKVDDLASGMVMGSFIKGKGTLFLDDVHLYYKENNEWIEIPIKNNSFEAKTIGKKNKQSDWKGNSQGYSYTISTTDSKEGKQAAVIAYEGKVKRVKGRALFDAYPIFGELIEKEIGEDIFCQIPLNLYTNSENTYPQSTSLDALQQRLSTINESPNDVSVFLGNIINTYNVFQHFYPYFNEVDVDWEKELATALQRSFNDQTELDHLETLQKFTAPLKDGHISVRGPRTGEYIPPINWEWIEEKLVITKVKDKTLDIKIGDVVTKVNGQSSENYFEEINSRISAATRGWLNYRAKSISLLAEKNEELVLEINSKTKVLNHDRKYDYNELDIAIQKHNYKLLNNSIYYLNLDKIEMNTITKLLPKLQQAKGVICDLRGYPNGNHGFIAHLLKEKDTSKAWMRVPKKIYPDQKKNIGYENLGWGMKPKKPYLRDKNIVFIIDGRAISYAESFMSFIEGYELATIVGQPTAGTNGNVNPFTLLGNYTIRWTGMKVVKHDGSQLHAKGIIPDIYVNKTIEGVKSGKDEFLEKAIEVILN</sequence>
<evidence type="ECO:0000313" key="3">
    <source>
        <dbReference type="Proteomes" id="UP000635665"/>
    </source>
</evidence>
<feature type="domain" description="Tail specific protease" evidence="1">
    <location>
        <begin position="578"/>
        <end position="739"/>
    </location>
</feature>
<evidence type="ECO:0000313" key="2">
    <source>
        <dbReference type="EMBL" id="MBI6121461.1"/>
    </source>
</evidence>
<keyword evidence="3" id="KW-1185">Reference proteome</keyword>
<accession>A0ABS0TK94</accession>
<organism evidence="2 3">
    <name type="scientific">Salegentibacter maritimus</name>
    <dbReference type="NCBI Taxonomy" id="2794347"/>
    <lineage>
        <taxon>Bacteria</taxon>
        <taxon>Pseudomonadati</taxon>
        <taxon>Bacteroidota</taxon>
        <taxon>Flavobacteriia</taxon>
        <taxon>Flavobacteriales</taxon>
        <taxon>Flavobacteriaceae</taxon>
        <taxon>Salegentibacter</taxon>
    </lineage>
</organism>
<gene>
    <name evidence="2" type="ORF">I6U50_15690</name>
</gene>
<dbReference type="InterPro" id="IPR029045">
    <property type="entry name" value="ClpP/crotonase-like_dom_sf"/>
</dbReference>
<dbReference type="EMBL" id="JAEHNY010000022">
    <property type="protein sequence ID" value="MBI6121461.1"/>
    <property type="molecule type" value="Genomic_DNA"/>
</dbReference>
<dbReference type="Gene3D" id="2.60.120.260">
    <property type="entry name" value="Galactose-binding domain-like"/>
    <property type="match status" value="1"/>
</dbReference>